<feature type="domain" description="Fatty acid desaturase" evidence="13">
    <location>
        <begin position="116"/>
        <end position="330"/>
    </location>
</feature>
<protein>
    <submittedName>
        <fullName evidence="14">Alkane 1-monooxygenase</fullName>
    </submittedName>
</protein>
<dbReference type="CDD" id="cd03512">
    <property type="entry name" value="Alkane-hydroxylase"/>
    <property type="match status" value="1"/>
</dbReference>
<name>A0ABY6MTQ9_9BURK</name>
<gene>
    <name evidence="14" type="ORF">OMP39_02025</name>
</gene>
<evidence type="ECO:0000313" key="14">
    <source>
        <dbReference type="EMBL" id="UZD55391.1"/>
    </source>
</evidence>
<evidence type="ECO:0000256" key="11">
    <source>
        <dbReference type="ARBA" id="ARBA00023136"/>
    </source>
</evidence>
<evidence type="ECO:0000256" key="7">
    <source>
        <dbReference type="ARBA" id="ARBA00022989"/>
    </source>
</evidence>
<keyword evidence="6" id="KW-0479">Metal-binding</keyword>
<keyword evidence="4" id="KW-0997">Cell inner membrane</keyword>
<feature type="transmembrane region" description="Helical" evidence="12">
    <location>
        <begin position="117"/>
        <end position="136"/>
    </location>
</feature>
<feature type="transmembrane region" description="Helical" evidence="12">
    <location>
        <begin position="45"/>
        <end position="64"/>
    </location>
</feature>
<keyword evidence="15" id="KW-1185">Reference proteome</keyword>
<dbReference type="Proteomes" id="UP001163266">
    <property type="component" value="Chromosome"/>
</dbReference>
<evidence type="ECO:0000256" key="12">
    <source>
        <dbReference type="SAM" id="Phobius"/>
    </source>
</evidence>
<dbReference type="EMBL" id="CP110257">
    <property type="protein sequence ID" value="UZD55391.1"/>
    <property type="molecule type" value="Genomic_DNA"/>
</dbReference>
<feature type="transmembrane region" description="Helical" evidence="12">
    <location>
        <begin position="20"/>
        <end position="39"/>
    </location>
</feature>
<evidence type="ECO:0000256" key="3">
    <source>
        <dbReference type="ARBA" id="ARBA00022475"/>
    </source>
</evidence>
<keyword evidence="9" id="KW-0408">Iron</keyword>
<comment type="subcellular location">
    <subcellularLocation>
        <location evidence="1">Cell inner membrane</location>
        <topology evidence="1">Multi-pass membrane protein</topology>
    </subcellularLocation>
</comment>
<dbReference type="PANTHER" id="PTHR38674:SF1">
    <property type="entry name" value="ALKANE 1-MONOOXYGENASE 1"/>
    <property type="match status" value="1"/>
</dbReference>
<sequence>MLWRVLTRSKTTDHHRWGYLVFLLAAAPPVVTWGSASRWGHWDSWAWYTPLMYFVLIPLADLVVGTDTLNPAAQDVPRLERSWYFAALPLLCVPLQIGLMLWGAHVFATAPFGPLGALGWVVSMGCLGGVLGINVAHELIHKPTRAEQWGGGLLLASVLYGSFKIEHIYGHHVDVATPRDNSTAYRGEHVYHFIGRALRHNVPRAFELERRHTLRRGGRWRWWRSEVSLWFACSAVFCALCVWIAGGWLGAVYFAGQAFIAVCLLEIINYVEHYGLMRRQLPDGRYERVDPKHSWNSDFLVTNMFLFHLQRHSDHHAHAARRYQLLRHFDESPQLPFGYAAAVVVALCPPLWRRLMDPRVDRHMEPLRRQPIQPAAG</sequence>
<keyword evidence="11 12" id="KW-0472">Membrane</keyword>
<evidence type="ECO:0000256" key="10">
    <source>
        <dbReference type="ARBA" id="ARBA00023033"/>
    </source>
</evidence>
<evidence type="ECO:0000256" key="6">
    <source>
        <dbReference type="ARBA" id="ARBA00022723"/>
    </source>
</evidence>
<feature type="transmembrane region" description="Helical" evidence="12">
    <location>
        <begin position="251"/>
        <end position="271"/>
    </location>
</feature>
<comment type="similarity">
    <text evidence="2">Belongs to the fatty acid desaturase type 1 family. AlkB subfamily.</text>
</comment>
<evidence type="ECO:0000256" key="1">
    <source>
        <dbReference type="ARBA" id="ARBA00004429"/>
    </source>
</evidence>
<evidence type="ECO:0000313" key="15">
    <source>
        <dbReference type="Proteomes" id="UP001163266"/>
    </source>
</evidence>
<evidence type="ECO:0000256" key="8">
    <source>
        <dbReference type="ARBA" id="ARBA00023002"/>
    </source>
</evidence>
<dbReference type="InterPro" id="IPR005804">
    <property type="entry name" value="FA_desaturase_dom"/>
</dbReference>
<dbReference type="InterPro" id="IPR033885">
    <property type="entry name" value="AlkB/XylM"/>
</dbReference>
<dbReference type="Pfam" id="PF00487">
    <property type="entry name" value="FA_desaturase"/>
    <property type="match status" value="1"/>
</dbReference>
<keyword evidence="10" id="KW-0503">Monooxygenase</keyword>
<evidence type="ECO:0000256" key="9">
    <source>
        <dbReference type="ARBA" id="ARBA00023004"/>
    </source>
</evidence>
<dbReference type="RefSeq" id="WP_264893145.1">
    <property type="nucleotide sequence ID" value="NZ_CP110257.1"/>
</dbReference>
<reference evidence="14" key="1">
    <citation type="submission" date="2022-10" db="EMBL/GenBank/DDBJ databases">
        <title>Complete genome sequence of Schlegelella aquatica LMG 23380.</title>
        <authorList>
            <person name="Musilova J."/>
            <person name="Kourilova X."/>
            <person name="Bezdicek M."/>
            <person name="Hermankova K."/>
            <person name="Obruca S."/>
            <person name="Sedlar K."/>
        </authorList>
    </citation>
    <scope>NUCLEOTIDE SEQUENCE</scope>
    <source>
        <strain evidence="14">LMG 23380</strain>
    </source>
</reference>
<evidence type="ECO:0000256" key="2">
    <source>
        <dbReference type="ARBA" id="ARBA00010823"/>
    </source>
</evidence>
<feature type="transmembrane region" description="Helical" evidence="12">
    <location>
        <begin position="227"/>
        <end position="245"/>
    </location>
</feature>
<evidence type="ECO:0000256" key="5">
    <source>
        <dbReference type="ARBA" id="ARBA00022692"/>
    </source>
</evidence>
<keyword evidence="7 12" id="KW-1133">Transmembrane helix</keyword>
<keyword evidence="3" id="KW-1003">Cell membrane</keyword>
<evidence type="ECO:0000256" key="4">
    <source>
        <dbReference type="ARBA" id="ARBA00022519"/>
    </source>
</evidence>
<proteinExistence type="inferred from homology"/>
<accession>A0ABY6MTQ9</accession>
<keyword evidence="8" id="KW-0560">Oxidoreductase</keyword>
<dbReference type="PANTHER" id="PTHR38674">
    <property type="entry name" value="ALKANE 1-MONOOXYGENASE 1"/>
    <property type="match status" value="1"/>
</dbReference>
<keyword evidence="5 12" id="KW-0812">Transmembrane</keyword>
<feature type="transmembrane region" description="Helical" evidence="12">
    <location>
        <begin position="84"/>
        <end position="105"/>
    </location>
</feature>
<organism evidence="14 15">
    <name type="scientific">Caldimonas aquatica</name>
    <dbReference type="NCBI Taxonomy" id="376175"/>
    <lineage>
        <taxon>Bacteria</taxon>
        <taxon>Pseudomonadati</taxon>
        <taxon>Pseudomonadota</taxon>
        <taxon>Betaproteobacteria</taxon>
        <taxon>Burkholderiales</taxon>
        <taxon>Sphaerotilaceae</taxon>
        <taxon>Caldimonas</taxon>
    </lineage>
</organism>
<evidence type="ECO:0000259" key="13">
    <source>
        <dbReference type="Pfam" id="PF00487"/>
    </source>
</evidence>